<comment type="caution">
    <text evidence="1">The sequence shown here is derived from an EMBL/GenBank/DDBJ whole genome shotgun (WGS) entry which is preliminary data.</text>
</comment>
<dbReference type="Proteomes" id="UP000034032">
    <property type="component" value="Unassembled WGS sequence"/>
</dbReference>
<sequence>MRKGIINMFEKIRSKITESSEKSKKAKFERILEKIGQESKKGDKEYEAKVEKIRSRPGFRDDVLSVCSRFGISEEEANKIIDGKNYGRAGYPSDGYNIFEEYLSVEVHLDQMREYINSEIPKEIVYRHLGADDFSGYGKYSVNIAKDIKIIYQGYEQVEYDDDLNFIPPQYKKETTGYKTRFYLE</sequence>
<gene>
    <name evidence="1" type="ORF">UW79_C0031G0008</name>
</gene>
<reference evidence="1 2" key="1">
    <citation type="journal article" date="2015" name="Nature">
        <title>rRNA introns, odd ribosomes, and small enigmatic genomes across a large radiation of phyla.</title>
        <authorList>
            <person name="Brown C.T."/>
            <person name="Hug L.A."/>
            <person name="Thomas B.C."/>
            <person name="Sharon I."/>
            <person name="Castelle C.J."/>
            <person name="Singh A."/>
            <person name="Wilkins M.J."/>
            <person name="Williams K.H."/>
            <person name="Banfield J.F."/>
        </authorList>
    </citation>
    <scope>NUCLEOTIDE SEQUENCE [LARGE SCALE GENOMIC DNA]</scope>
</reference>
<evidence type="ECO:0000313" key="1">
    <source>
        <dbReference type="EMBL" id="KKT80928.1"/>
    </source>
</evidence>
<evidence type="ECO:0000313" key="2">
    <source>
        <dbReference type="Proteomes" id="UP000034032"/>
    </source>
</evidence>
<organism evidence="1 2">
    <name type="scientific">Candidatus Yanofskybacteria bacterium GW2011_GWA2_44_9</name>
    <dbReference type="NCBI Taxonomy" id="1619025"/>
    <lineage>
        <taxon>Bacteria</taxon>
        <taxon>Candidatus Yanofskyibacteriota</taxon>
    </lineage>
</organism>
<accession>A0A0G1KBE6</accession>
<dbReference type="AlphaFoldDB" id="A0A0G1KBE6"/>
<name>A0A0G1KBE6_9BACT</name>
<dbReference type="EMBL" id="LCJR01000031">
    <property type="protein sequence ID" value="KKT80928.1"/>
    <property type="molecule type" value="Genomic_DNA"/>
</dbReference>
<proteinExistence type="predicted"/>
<protein>
    <submittedName>
        <fullName evidence="1">Uncharacterized protein</fullName>
    </submittedName>
</protein>